<evidence type="ECO:0000313" key="4">
    <source>
        <dbReference type="EMBL" id="ORX63119.1"/>
    </source>
</evidence>
<dbReference type="GO" id="GO:0003955">
    <property type="term" value="F:NAD(P)H dehydrogenase (quinone) activity"/>
    <property type="evidence" value="ECO:0007669"/>
    <property type="project" value="InterPro"/>
</dbReference>
<dbReference type="InterPro" id="IPR029039">
    <property type="entry name" value="Flavoprotein-like_sf"/>
</dbReference>
<feature type="region of interest" description="Disordered" evidence="2">
    <location>
        <begin position="207"/>
        <end position="249"/>
    </location>
</feature>
<comment type="similarity">
    <text evidence="1">Belongs to the WrbA family.</text>
</comment>
<comment type="caution">
    <text evidence="4">The sequence shown here is derived from an EMBL/GenBank/DDBJ whole genome shotgun (WGS) entry which is preliminary data.</text>
</comment>
<dbReference type="OrthoDB" id="504689at2759"/>
<gene>
    <name evidence="4" type="ORF">DM01DRAFT_1298080</name>
</gene>
<dbReference type="GO" id="GO:0010181">
    <property type="term" value="F:FMN binding"/>
    <property type="evidence" value="ECO:0007669"/>
    <property type="project" value="InterPro"/>
</dbReference>
<evidence type="ECO:0000313" key="5">
    <source>
        <dbReference type="Proteomes" id="UP000242146"/>
    </source>
</evidence>
<keyword evidence="5" id="KW-1185">Reference proteome</keyword>
<evidence type="ECO:0000256" key="1">
    <source>
        <dbReference type="ARBA" id="ARBA00006961"/>
    </source>
</evidence>
<dbReference type="InterPro" id="IPR008254">
    <property type="entry name" value="Flavodoxin/NO_synth"/>
</dbReference>
<dbReference type="PROSITE" id="PS50902">
    <property type="entry name" value="FLAVODOXIN_LIKE"/>
    <property type="match status" value="1"/>
</dbReference>
<feature type="compositionally biased region" description="Basic and acidic residues" evidence="2">
    <location>
        <begin position="207"/>
        <end position="223"/>
    </location>
</feature>
<feature type="domain" description="Flavodoxin-like" evidence="3">
    <location>
        <begin position="5"/>
        <end position="191"/>
    </location>
</feature>
<dbReference type="InterPro" id="IPR010089">
    <property type="entry name" value="Flavoprotein_WrbA-like"/>
</dbReference>
<proteinExistence type="inferred from homology"/>
<dbReference type="SUPFAM" id="SSF52218">
    <property type="entry name" value="Flavoproteins"/>
    <property type="match status" value="1"/>
</dbReference>
<dbReference type="Proteomes" id="UP000242146">
    <property type="component" value="Unassembled WGS sequence"/>
</dbReference>
<dbReference type="Gene3D" id="3.40.50.360">
    <property type="match status" value="1"/>
</dbReference>
<name>A0A1X2GYE9_9FUNG</name>
<dbReference type="NCBIfam" id="TIGR01755">
    <property type="entry name" value="flav_wrbA"/>
    <property type="match status" value="1"/>
</dbReference>
<sequence>MAATVYIVFYSLYHHIYTVAKEVQAGLEAQGVTVKLFQVPETLSDDVLQKMGAPPKINVPIIKPEQLTEADGIIWGVPVRFGQAPAQLMSFLDATGGLWAKGALAGKPTSIFFSSGSQHGGQESVVYNTMSYFAHHGMMFVPLGMANPNLGDNSEVVGGSLWGSGTVAGGDGSRQISEKEKEIARSQGENFAKVAIAMTKGKAVLEKAAEKKQPVPPKTDEAKPTPVAKKTVDEKKKTVDEKKKTVDEKKKKKFFKGCICM</sequence>
<dbReference type="FunFam" id="3.40.50.360:FF:000001">
    <property type="entry name" value="NAD(P)H dehydrogenase (Quinone) FQR1-like"/>
    <property type="match status" value="1"/>
</dbReference>
<dbReference type="AlphaFoldDB" id="A0A1X2GYE9"/>
<dbReference type="InterPro" id="IPR005025">
    <property type="entry name" value="FMN_Rdtase-like_dom"/>
</dbReference>
<dbReference type="EMBL" id="MCGT01000001">
    <property type="protein sequence ID" value="ORX63119.1"/>
    <property type="molecule type" value="Genomic_DNA"/>
</dbReference>
<dbReference type="PANTHER" id="PTHR30546:SF23">
    <property type="entry name" value="FLAVOPROTEIN-LIKE PROTEIN YCP4-RELATED"/>
    <property type="match status" value="1"/>
</dbReference>
<accession>A0A1X2GYE9</accession>
<feature type="compositionally biased region" description="Basic and acidic residues" evidence="2">
    <location>
        <begin position="230"/>
        <end position="249"/>
    </location>
</feature>
<dbReference type="GO" id="GO:0016020">
    <property type="term" value="C:membrane"/>
    <property type="evidence" value="ECO:0007669"/>
    <property type="project" value="TreeGrafter"/>
</dbReference>
<dbReference type="STRING" id="101127.A0A1X2GYE9"/>
<organism evidence="4 5">
    <name type="scientific">Hesseltinella vesiculosa</name>
    <dbReference type="NCBI Taxonomy" id="101127"/>
    <lineage>
        <taxon>Eukaryota</taxon>
        <taxon>Fungi</taxon>
        <taxon>Fungi incertae sedis</taxon>
        <taxon>Mucoromycota</taxon>
        <taxon>Mucoromycotina</taxon>
        <taxon>Mucoromycetes</taxon>
        <taxon>Mucorales</taxon>
        <taxon>Cunninghamellaceae</taxon>
        <taxon>Hesseltinella</taxon>
    </lineage>
</organism>
<evidence type="ECO:0000256" key="2">
    <source>
        <dbReference type="SAM" id="MobiDB-lite"/>
    </source>
</evidence>
<dbReference type="NCBIfam" id="NF002999">
    <property type="entry name" value="PRK03767.1"/>
    <property type="match status" value="1"/>
</dbReference>
<evidence type="ECO:0000259" key="3">
    <source>
        <dbReference type="PROSITE" id="PS50902"/>
    </source>
</evidence>
<reference evidence="4 5" key="1">
    <citation type="submission" date="2016-07" db="EMBL/GenBank/DDBJ databases">
        <title>Pervasive Adenine N6-methylation of Active Genes in Fungi.</title>
        <authorList>
            <consortium name="DOE Joint Genome Institute"/>
            <person name="Mondo S.J."/>
            <person name="Dannebaum R.O."/>
            <person name="Kuo R.C."/>
            <person name="Labutti K."/>
            <person name="Haridas S."/>
            <person name="Kuo A."/>
            <person name="Salamov A."/>
            <person name="Ahrendt S.R."/>
            <person name="Lipzen A."/>
            <person name="Sullivan W."/>
            <person name="Andreopoulos W.B."/>
            <person name="Clum A."/>
            <person name="Lindquist E."/>
            <person name="Daum C."/>
            <person name="Ramamoorthy G.K."/>
            <person name="Gryganskyi A."/>
            <person name="Culley D."/>
            <person name="Magnuson J.K."/>
            <person name="James T.Y."/>
            <person name="O'Malley M.A."/>
            <person name="Stajich J.E."/>
            <person name="Spatafora J.W."/>
            <person name="Visel A."/>
            <person name="Grigoriev I.V."/>
        </authorList>
    </citation>
    <scope>NUCLEOTIDE SEQUENCE [LARGE SCALE GENOMIC DNA]</scope>
    <source>
        <strain evidence="4 5">NRRL 3301</strain>
    </source>
</reference>
<dbReference type="Pfam" id="PF03358">
    <property type="entry name" value="FMN_red"/>
    <property type="match status" value="1"/>
</dbReference>
<dbReference type="PANTHER" id="PTHR30546">
    <property type="entry name" value="FLAVODOXIN-RELATED PROTEIN WRBA-RELATED"/>
    <property type="match status" value="1"/>
</dbReference>
<protein>
    <submittedName>
        <fullName evidence="4">Flavo protein WrbA</fullName>
    </submittedName>
</protein>